<dbReference type="InterPro" id="IPR000891">
    <property type="entry name" value="PYR_CT"/>
</dbReference>
<dbReference type="EC" id="4.1.3.4" evidence="5"/>
<feature type="domain" description="Pyruvate carboxyltransferase" evidence="4">
    <location>
        <begin position="1"/>
        <end position="221"/>
    </location>
</feature>
<evidence type="ECO:0000313" key="5">
    <source>
        <dbReference type="EMBL" id="OIQ74718.1"/>
    </source>
</evidence>
<evidence type="ECO:0000259" key="4">
    <source>
        <dbReference type="PROSITE" id="PS50991"/>
    </source>
</evidence>
<evidence type="ECO:0000256" key="3">
    <source>
        <dbReference type="ARBA" id="ARBA00023239"/>
    </source>
</evidence>
<comment type="similarity">
    <text evidence="1">Belongs to the HMG-CoA lyase family.</text>
</comment>
<reference evidence="5" key="1">
    <citation type="submission" date="2016-10" db="EMBL/GenBank/DDBJ databases">
        <title>Sequence of Gallionella enrichment culture.</title>
        <authorList>
            <person name="Poehlein A."/>
            <person name="Muehling M."/>
            <person name="Daniel R."/>
        </authorList>
    </citation>
    <scope>NUCLEOTIDE SEQUENCE</scope>
</reference>
<dbReference type="CDD" id="cd07938">
    <property type="entry name" value="DRE_TIM_HMGL"/>
    <property type="match status" value="1"/>
</dbReference>
<dbReference type="NCBIfam" id="NF004283">
    <property type="entry name" value="PRK05692.1"/>
    <property type="match status" value="1"/>
</dbReference>
<dbReference type="GO" id="GO:0046951">
    <property type="term" value="P:ketone body biosynthetic process"/>
    <property type="evidence" value="ECO:0007669"/>
    <property type="project" value="TreeGrafter"/>
</dbReference>
<dbReference type="PANTHER" id="PTHR42738">
    <property type="entry name" value="HYDROXYMETHYLGLUTARYL-COA LYASE"/>
    <property type="match status" value="1"/>
</dbReference>
<gene>
    <name evidence="5" type="primary">yngG_7</name>
    <name evidence="5" type="ORF">GALL_436260</name>
</gene>
<accession>A0A1J5PSX9</accession>
<comment type="caution">
    <text evidence="5">The sequence shown here is derived from an EMBL/GenBank/DDBJ whole genome shotgun (WGS) entry which is preliminary data.</text>
</comment>
<dbReference type="GO" id="GO:0006552">
    <property type="term" value="P:L-leucine catabolic process"/>
    <property type="evidence" value="ECO:0007669"/>
    <property type="project" value="TreeGrafter"/>
</dbReference>
<dbReference type="GO" id="GO:0004419">
    <property type="term" value="F:hydroxymethylglutaryl-CoA lyase activity"/>
    <property type="evidence" value="ECO:0007669"/>
    <property type="project" value="UniProtKB-EC"/>
</dbReference>
<dbReference type="PANTHER" id="PTHR42738:SF7">
    <property type="entry name" value="HYDROXYMETHYLGLUTARYL-COA LYASE"/>
    <property type="match status" value="1"/>
</dbReference>
<dbReference type="InterPro" id="IPR013785">
    <property type="entry name" value="Aldolase_TIM"/>
</dbReference>
<keyword evidence="2" id="KW-0479">Metal-binding</keyword>
<evidence type="ECO:0000256" key="1">
    <source>
        <dbReference type="ARBA" id="ARBA00009405"/>
    </source>
</evidence>
<dbReference type="GO" id="GO:0046872">
    <property type="term" value="F:metal ion binding"/>
    <property type="evidence" value="ECO:0007669"/>
    <property type="project" value="UniProtKB-KW"/>
</dbReference>
<dbReference type="Pfam" id="PF00682">
    <property type="entry name" value="HMGL-like"/>
    <property type="match status" value="1"/>
</dbReference>
<protein>
    <submittedName>
        <fullName evidence="5">Hydroxymethylglutaryl-CoA lyase YngG</fullName>
        <ecNumber evidence="5">4.1.3.4</ecNumber>
    </submittedName>
</protein>
<dbReference type="AlphaFoldDB" id="A0A1J5PSX9"/>
<sequence>MPALADAEQLLAELAPLLGKHRMSALVPNQKGLDRAMRAGVREVAVFASATESFAKANLNNTVAGSLDIFRPVVKEARDAGLQVRGYISMCFGDPWEGKVSTKQVADVAETLFESGITELSLGDTIGVATPGEVVDLLDALDDRGISRSLLAVHFHDTYGQALSNTLTALLEGITTVDSSIAGLGGCPFAKSATGNLATEDLVWQLHGLGITTGIDLEALVQTSHWLCDKTGLPLRSKTAIALANETRTDEVR</sequence>
<dbReference type="Gene3D" id="3.20.20.70">
    <property type="entry name" value="Aldolase class I"/>
    <property type="match status" value="1"/>
</dbReference>
<name>A0A1J5PSX9_9ZZZZ</name>
<proteinExistence type="inferred from homology"/>
<keyword evidence="3 5" id="KW-0456">Lyase</keyword>
<organism evidence="5">
    <name type="scientific">mine drainage metagenome</name>
    <dbReference type="NCBI Taxonomy" id="410659"/>
    <lineage>
        <taxon>unclassified sequences</taxon>
        <taxon>metagenomes</taxon>
        <taxon>ecological metagenomes</taxon>
    </lineage>
</organism>
<dbReference type="EMBL" id="MLJW01002408">
    <property type="protein sequence ID" value="OIQ74718.1"/>
    <property type="molecule type" value="Genomic_DNA"/>
</dbReference>
<dbReference type="PROSITE" id="PS50991">
    <property type="entry name" value="PYR_CT"/>
    <property type="match status" value="1"/>
</dbReference>
<dbReference type="InterPro" id="IPR043594">
    <property type="entry name" value="HMGL"/>
</dbReference>
<dbReference type="SUPFAM" id="SSF51569">
    <property type="entry name" value="Aldolase"/>
    <property type="match status" value="1"/>
</dbReference>
<evidence type="ECO:0000256" key="2">
    <source>
        <dbReference type="ARBA" id="ARBA00022723"/>
    </source>
</evidence>